<keyword evidence="1" id="KW-0732">Signal</keyword>
<feature type="domain" description="Methyltransferase type 11" evidence="2">
    <location>
        <begin position="103"/>
        <end position="182"/>
    </location>
</feature>
<keyword evidence="4" id="KW-1185">Reference proteome</keyword>
<dbReference type="EMBL" id="BPVZ01000036">
    <property type="protein sequence ID" value="GKV12221.1"/>
    <property type="molecule type" value="Genomic_DNA"/>
</dbReference>
<protein>
    <recommendedName>
        <fullName evidence="2">Methyltransferase type 11 domain-containing protein</fullName>
    </recommendedName>
</protein>
<dbReference type="InterPro" id="IPR013216">
    <property type="entry name" value="Methyltransf_11"/>
</dbReference>
<dbReference type="AlphaFoldDB" id="A0AAV5JMM5"/>
<dbReference type="Proteomes" id="UP001054252">
    <property type="component" value="Unassembled WGS sequence"/>
</dbReference>
<feature type="chain" id="PRO_5043876344" description="Methyltransferase type 11 domain-containing protein" evidence="1">
    <location>
        <begin position="23"/>
        <end position="254"/>
    </location>
</feature>
<evidence type="ECO:0000313" key="3">
    <source>
        <dbReference type="EMBL" id="GKV12221.1"/>
    </source>
</evidence>
<gene>
    <name evidence="3" type="ORF">SLEP1_g23400</name>
</gene>
<dbReference type="SUPFAM" id="SSF53335">
    <property type="entry name" value="S-adenosyl-L-methionine-dependent methyltransferases"/>
    <property type="match status" value="1"/>
</dbReference>
<dbReference type="Gene3D" id="3.40.50.150">
    <property type="entry name" value="Vaccinia Virus protein VP39"/>
    <property type="match status" value="1"/>
</dbReference>
<accession>A0AAV5JMM5</accession>
<sequence length="254" mass="27438">MFLGSCARRVLFRAFVFASALSIVPLLQNLSGDDLGMLNSFANHGCACESDFSGPFLFKSTKLFSCIWGSVGSIHCNENVNLTASVIRELMGMQMLNYDAKALCVGHGSASAIGALRDLGFTNVYGVYSQPFFSSLKRKKFIHELDYKDNSLDFVLCRDLDKVSVPALMVLEIERVLKPSGIGAMLVGFSGSEPNSLIRSATPISSFLKASSVVHVAHLNQFTLVTAWASSSSLEGLVFSSISGGDIRPHQHVV</sequence>
<dbReference type="GO" id="GO:0008757">
    <property type="term" value="F:S-adenosylmethionine-dependent methyltransferase activity"/>
    <property type="evidence" value="ECO:0007669"/>
    <property type="project" value="InterPro"/>
</dbReference>
<name>A0AAV5JMM5_9ROSI</name>
<reference evidence="3 4" key="1">
    <citation type="journal article" date="2021" name="Commun. Biol.">
        <title>The genome of Shorea leprosula (Dipterocarpaceae) highlights the ecological relevance of drought in aseasonal tropical rainforests.</title>
        <authorList>
            <person name="Ng K.K.S."/>
            <person name="Kobayashi M.J."/>
            <person name="Fawcett J.A."/>
            <person name="Hatakeyama M."/>
            <person name="Paape T."/>
            <person name="Ng C.H."/>
            <person name="Ang C.C."/>
            <person name="Tnah L.H."/>
            <person name="Lee C.T."/>
            <person name="Nishiyama T."/>
            <person name="Sese J."/>
            <person name="O'Brien M.J."/>
            <person name="Copetti D."/>
            <person name="Mohd Noor M.I."/>
            <person name="Ong R.C."/>
            <person name="Putra M."/>
            <person name="Sireger I.Z."/>
            <person name="Indrioko S."/>
            <person name="Kosugi Y."/>
            <person name="Izuno A."/>
            <person name="Isagi Y."/>
            <person name="Lee S.L."/>
            <person name="Shimizu K.K."/>
        </authorList>
    </citation>
    <scope>NUCLEOTIDE SEQUENCE [LARGE SCALE GENOMIC DNA]</scope>
    <source>
        <strain evidence="3">214</strain>
    </source>
</reference>
<evidence type="ECO:0000256" key="1">
    <source>
        <dbReference type="SAM" id="SignalP"/>
    </source>
</evidence>
<dbReference type="Pfam" id="PF08241">
    <property type="entry name" value="Methyltransf_11"/>
    <property type="match status" value="1"/>
</dbReference>
<feature type="signal peptide" evidence="1">
    <location>
        <begin position="1"/>
        <end position="22"/>
    </location>
</feature>
<dbReference type="PANTHER" id="PTHR47291">
    <property type="entry name" value="PEPTIDE UPSTREAM PROTEIN"/>
    <property type="match status" value="1"/>
</dbReference>
<organism evidence="3 4">
    <name type="scientific">Rubroshorea leprosula</name>
    <dbReference type="NCBI Taxonomy" id="152421"/>
    <lineage>
        <taxon>Eukaryota</taxon>
        <taxon>Viridiplantae</taxon>
        <taxon>Streptophyta</taxon>
        <taxon>Embryophyta</taxon>
        <taxon>Tracheophyta</taxon>
        <taxon>Spermatophyta</taxon>
        <taxon>Magnoliopsida</taxon>
        <taxon>eudicotyledons</taxon>
        <taxon>Gunneridae</taxon>
        <taxon>Pentapetalae</taxon>
        <taxon>rosids</taxon>
        <taxon>malvids</taxon>
        <taxon>Malvales</taxon>
        <taxon>Dipterocarpaceae</taxon>
        <taxon>Rubroshorea</taxon>
    </lineage>
</organism>
<evidence type="ECO:0000313" key="4">
    <source>
        <dbReference type="Proteomes" id="UP001054252"/>
    </source>
</evidence>
<dbReference type="InterPro" id="IPR029063">
    <property type="entry name" value="SAM-dependent_MTases_sf"/>
</dbReference>
<comment type="caution">
    <text evidence="3">The sequence shown here is derived from an EMBL/GenBank/DDBJ whole genome shotgun (WGS) entry which is preliminary data.</text>
</comment>
<proteinExistence type="predicted"/>
<evidence type="ECO:0000259" key="2">
    <source>
        <dbReference type="Pfam" id="PF08241"/>
    </source>
</evidence>
<dbReference type="PANTHER" id="PTHR47291:SF1">
    <property type="entry name" value="PEPTIDE UPSTREAM PROTEIN"/>
    <property type="match status" value="1"/>
</dbReference>